<accession>A0AC34RJ83</accession>
<dbReference type="WBParaSite" id="JU765_v2.g7541.t1">
    <property type="protein sequence ID" value="JU765_v2.g7541.t1"/>
    <property type="gene ID" value="JU765_v2.g7541"/>
</dbReference>
<protein>
    <submittedName>
        <fullName evidence="2">Uncharacterized protein</fullName>
    </submittedName>
</protein>
<name>A0AC34RJ83_9BILA</name>
<evidence type="ECO:0000313" key="1">
    <source>
        <dbReference type="Proteomes" id="UP000887576"/>
    </source>
</evidence>
<organism evidence="1 2">
    <name type="scientific">Panagrolaimus sp. JU765</name>
    <dbReference type="NCBI Taxonomy" id="591449"/>
    <lineage>
        <taxon>Eukaryota</taxon>
        <taxon>Metazoa</taxon>
        <taxon>Ecdysozoa</taxon>
        <taxon>Nematoda</taxon>
        <taxon>Chromadorea</taxon>
        <taxon>Rhabditida</taxon>
        <taxon>Tylenchina</taxon>
        <taxon>Panagrolaimomorpha</taxon>
        <taxon>Panagrolaimoidea</taxon>
        <taxon>Panagrolaimidae</taxon>
        <taxon>Panagrolaimus</taxon>
    </lineage>
</organism>
<evidence type="ECO:0000313" key="2">
    <source>
        <dbReference type="WBParaSite" id="JU765_v2.g7541.t1"/>
    </source>
</evidence>
<dbReference type="Proteomes" id="UP000887576">
    <property type="component" value="Unplaced"/>
</dbReference>
<sequence length="155" mass="17957">MINDEDFVKTLKFALELKDDQCSEIFMELITKGFTVVTVREQFLKQLTTKEAIQILNIGVNILDQKANNELVCEKTLDLLCALIDSHCDKLIWEDESYPILNRAKFYVQSMTEMTTAFSRLLSKNRAKTEIPELEASADTDFIIERIKFKKIQII</sequence>
<proteinExistence type="predicted"/>
<reference evidence="2" key="1">
    <citation type="submission" date="2022-11" db="UniProtKB">
        <authorList>
            <consortium name="WormBaseParasite"/>
        </authorList>
    </citation>
    <scope>IDENTIFICATION</scope>
</reference>